<dbReference type="SUPFAM" id="SSF51430">
    <property type="entry name" value="NAD(P)-linked oxidoreductase"/>
    <property type="match status" value="1"/>
</dbReference>
<protein>
    <recommendedName>
        <fullName evidence="3">Amidohydrolase</fullName>
    </recommendedName>
</protein>
<keyword evidence="2" id="KW-1185">Reference proteome</keyword>
<reference evidence="1" key="1">
    <citation type="submission" date="2021-02" db="EMBL/GenBank/DDBJ databases">
        <title>First Annotated Genome of the Yellow-green Alga Tribonema minus.</title>
        <authorList>
            <person name="Mahan K.M."/>
        </authorList>
    </citation>
    <scope>NUCLEOTIDE SEQUENCE</scope>
    <source>
        <strain evidence="1">UTEX B ZZ1240</strain>
    </source>
</reference>
<dbReference type="Proteomes" id="UP000664859">
    <property type="component" value="Unassembled WGS sequence"/>
</dbReference>
<evidence type="ECO:0000313" key="1">
    <source>
        <dbReference type="EMBL" id="KAG5182399.1"/>
    </source>
</evidence>
<feature type="non-terminal residue" evidence="1">
    <location>
        <position position="83"/>
    </location>
</feature>
<evidence type="ECO:0008006" key="3">
    <source>
        <dbReference type="Google" id="ProtNLM"/>
    </source>
</evidence>
<accession>A0A835YWV9</accession>
<name>A0A835YWV9_9STRA</name>
<organism evidence="1 2">
    <name type="scientific">Tribonema minus</name>
    <dbReference type="NCBI Taxonomy" id="303371"/>
    <lineage>
        <taxon>Eukaryota</taxon>
        <taxon>Sar</taxon>
        <taxon>Stramenopiles</taxon>
        <taxon>Ochrophyta</taxon>
        <taxon>PX clade</taxon>
        <taxon>Xanthophyceae</taxon>
        <taxon>Tribonematales</taxon>
        <taxon>Tribonemataceae</taxon>
        <taxon>Tribonema</taxon>
    </lineage>
</organism>
<evidence type="ECO:0000313" key="2">
    <source>
        <dbReference type="Proteomes" id="UP000664859"/>
    </source>
</evidence>
<dbReference type="InterPro" id="IPR036812">
    <property type="entry name" value="NAD(P)_OxRdtase_dom_sf"/>
</dbReference>
<feature type="non-terminal residue" evidence="1">
    <location>
        <position position="1"/>
    </location>
</feature>
<comment type="caution">
    <text evidence="1">The sequence shown here is derived from an EMBL/GenBank/DDBJ whole genome shotgun (WGS) entry which is preliminary data.</text>
</comment>
<gene>
    <name evidence="1" type="ORF">JKP88DRAFT_155466</name>
</gene>
<proteinExistence type="predicted"/>
<dbReference type="AlphaFoldDB" id="A0A835YWV9"/>
<dbReference type="OrthoDB" id="416253at2759"/>
<dbReference type="EMBL" id="JAFCMP010000246">
    <property type="protein sequence ID" value="KAG5182399.1"/>
    <property type="molecule type" value="Genomic_DNA"/>
</dbReference>
<sequence>IGQGHLDAVLLPWPLASSGQRRQTDAATRTRDTARFLDTWQALEKLKQSGVVKALGVDQCLPWHLDVIQQDLRLSPAANFVFV</sequence>
<dbReference type="Gene3D" id="3.20.20.100">
    <property type="entry name" value="NADP-dependent oxidoreductase domain"/>
    <property type="match status" value="1"/>
</dbReference>